<name>A0A8D8JZH9_CULPI</name>
<organism evidence="1">
    <name type="scientific">Culex pipiens</name>
    <name type="common">House mosquito</name>
    <dbReference type="NCBI Taxonomy" id="7175"/>
    <lineage>
        <taxon>Eukaryota</taxon>
        <taxon>Metazoa</taxon>
        <taxon>Ecdysozoa</taxon>
        <taxon>Arthropoda</taxon>
        <taxon>Hexapoda</taxon>
        <taxon>Insecta</taxon>
        <taxon>Pterygota</taxon>
        <taxon>Neoptera</taxon>
        <taxon>Endopterygota</taxon>
        <taxon>Diptera</taxon>
        <taxon>Nematocera</taxon>
        <taxon>Culicoidea</taxon>
        <taxon>Culicidae</taxon>
        <taxon>Culicinae</taxon>
        <taxon>Culicini</taxon>
        <taxon>Culex</taxon>
        <taxon>Culex</taxon>
    </lineage>
</organism>
<dbReference type="EMBL" id="HBUE01203618">
    <property type="protein sequence ID" value="CAG6530938.1"/>
    <property type="molecule type" value="Transcribed_RNA"/>
</dbReference>
<accession>A0A8D8JZH9</accession>
<proteinExistence type="predicted"/>
<reference evidence="1" key="1">
    <citation type="submission" date="2021-05" db="EMBL/GenBank/DDBJ databases">
        <authorList>
            <person name="Alioto T."/>
            <person name="Alioto T."/>
            <person name="Gomez Garrido J."/>
        </authorList>
    </citation>
    <scope>NUCLEOTIDE SEQUENCE</scope>
</reference>
<dbReference type="EMBL" id="HBUE01309841">
    <property type="protein sequence ID" value="CAG6582779.1"/>
    <property type="molecule type" value="Transcribed_RNA"/>
</dbReference>
<dbReference type="AlphaFoldDB" id="A0A8D8JZH9"/>
<evidence type="ECO:0000313" key="1">
    <source>
        <dbReference type="EMBL" id="CAG6582779.1"/>
    </source>
</evidence>
<protein>
    <submittedName>
        <fullName evidence="1">(northern house mosquito) hypothetical protein</fullName>
    </submittedName>
</protein>
<sequence length="129" mass="15003">MQLSKYRSPPLFQILHPNRKKNFDLLAGPVSVNHFLTSYTSDARSRPRVPAPIQRKVEGGKSLRNLNTRILTNISIICLLWTEVAARRRLTRDPRGIVENILLVRENPENQQRVSGENFYFSLLVYRFL</sequence>